<dbReference type="KEGG" id="cfon:HZU75_06575"/>
<accession>A0A7D5Z555</accession>
<protein>
    <submittedName>
        <fullName evidence="2">Uncharacterized protein</fullName>
    </submittedName>
</protein>
<evidence type="ECO:0000313" key="2">
    <source>
        <dbReference type="EMBL" id="QLI81223.1"/>
    </source>
</evidence>
<evidence type="ECO:0000256" key="1">
    <source>
        <dbReference type="SAM" id="Phobius"/>
    </source>
</evidence>
<sequence length="217" mass="25989">MNLSSLIRPLRKKNAWLCMLILIAVTYFLWQRNPLPKDEELIAHFQAHRAEFEELIRRYRAYERSANKDTSLWFKEGNTPALYKQAGVESIDYETPIWLPNPYSVETAKKIDALLTTAKDFSLLYKYGALKIQLAPVHRYYSYNSRYVAVWKDLYFIPEVPRIEDGELLGPIYSNGKYSYRERIFPSLNRFPDYWKDFECVYRQIEQQWFLRMCNGH</sequence>
<dbReference type="EMBL" id="CP058952">
    <property type="protein sequence ID" value="QLI81223.1"/>
    <property type="molecule type" value="Genomic_DNA"/>
</dbReference>
<keyword evidence="1" id="KW-0812">Transmembrane</keyword>
<dbReference type="AlphaFoldDB" id="A0A7D5Z555"/>
<dbReference type="RefSeq" id="WP_180308350.1">
    <property type="nucleotide sequence ID" value="NZ_CP058952.1"/>
</dbReference>
<reference evidence="2 3" key="1">
    <citation type="journal article" date="2016" name="Int. J. Syst. Evol. Microbiol.">
        <title>Chitinibacter fontanus sp. nov., isolated from a spring.</title>
        <authorList>
            <person name="Sheu S.Y."/>
            <person name="Li Y.S."/>
            <person name="Young C.C."/>
            <person name="Chen W.M."/>
        </authorList>
    </citation>
    <scope>NUCLEOTIDE SEQUENCE [LARGE SCALE GENOMIC DNA]</scope>
    <source>
        <strain evidence="2 3">STM-7</strain>
    </source>
</reference>
<dbReference type="Proteomes" id="UP000510822">
    <property type="component" value="Chromosome"/>
</dbReference>
<keyword evidence="1" id="KW-0472">Membrane</keyword>
<feature type="transmembrane region" description="Helical" evidence="1">
    <location>
        <begin position="14"/>
        <end position="30"/>
    </location>
</feature>
<name>A0A7D5Z555_9NEIS</name>
<evidence type="ECO:0000313" key="3">
    <source>
        <dbReference type="Proteomes" id="UP000510822"/>
    </source>
</evidence>
<proteinExistence type="predicted"/>
<keyword evidence="3" id="KW-1185">Reference proteome</keyword>
<gene>
    <name evidence="2" type="ORF">HZU75_06575</name>
</gene>
<organism evidence="2 3">
    <name type="scientific">Chitinibacter fontanus</name>
    <dbReference type="NCBI Taxonomy" id="1737446"/>
    <lineage>
        <taxon>Bacteria</taxon>
        <taxon>Pseudomonadati</taxon>
        <taxon>Pseudomonadota</taxon>
        <taxon>Betaproteobacteria</taxon>
        <taxon>Neisseriales</taxon>
        <taxon>Chitinibacteraceae</taxon>
        <taxon>Chitinibacter</taxon>
    </lineage>
</organism>
<keyword evidence="1" id="KW-1133">Transmembrane helix</keyword>